<reference evidence="2 3" key="1">
    <citation type="submission" date="2016-04" db="EMBL/GenBank/DDBJ databases">
        <authorList>
            <person name="Evans L.H."/>
            <person name="Alamgir A."/>
            <person name="Owens N."/>
            <person name="Weber N.D."/>
            <person name="Virtaneva K."/>
            <person name="Barbian K."/>
            <person name="Babar A."/>
            <person name="Rosenke K."/>
        </authorList>
    </citation>
    <scope>NUCLEOTIDE SEQUENCE [LARGE SCALE GENOMIC DNA]</scope>
    <source>
        <strain evidence="2 3">IFM 0406</strain>
    </source>
</reference>
<dbReference type="AlphaFoldDB" id="A0A164ICW1"/>
<accession>A0A164ICW1</accession>
<dbReference type="STRING" id="455432.AWN90_11545"/>
<dbReference type="GO" id="GO:0003677">
    <property type="term" value="F:DNA binding"/>
    <property type="evidence" value="ECO:0007669"/>
    <property type="project" value="InterPro"/>
</dbReference>
<evidence type="ECO:0000313" key="2">
    <source>
        <dbReference type="EMBL" id="KZM69321.1"/>
    </source>
</evidence>
<organism evidence="2 3">
    <name type="scientific">Nocardia terpenica</name>
    <dbReference type="NCBI Taxonomy" id="455432"/>
    <lineage>
        <taxon>Bacteria</taxon>
        <taxon>Bacillati</taxon>
        <taxon>Actinomycetota</taxon>
        <taxon>Actinomycetes</taxon>
        <taxon>Mycobacteriales</taxon>
        <taxon>Nocardiaceae</taxon>
        <taxon>Nocardia</taxon>
    </lineage>
</organism>
<name>A0A164ICW1_9NOCA</name>
<dbReference type="Gene3D" id="1.10.260.40">
    <property type="entry name" value="lambda repressor-like DNA-binding domains"/>
    <property type="match status" value="1"/>
</dbReference>
<protein>
    <submittedName>
        <fullName evidence="2">XRE family transcriptional regulator</fullName>
    </submittedName>
</protein>
<dbReference type="EMBL" id="LWGR01000021">
    <property type="protein sequence ID" value="KZM69321.1"/>
    <property type="molecule type" value="Genomic_DNA"/>
</dbReference>
<dbReference type="InterPro" id="IPR001387">
    <property type="entry name" value="Cro/C1-type_HTH"/>
</dbReference>
<dbReference type="CDD" id="cd00093">
    <property type="entry name" value="HTH_XRE"/>
    <property type="match status" value="1"/>
</dbReference>
<evidence type="ECO:0000259" key="1">
    <source>
        <dbReference type="PROSITE" id="PS50943"/>
    </source>
</evidence>
<gene>
    <name evidence="2" type="ORF">AWN90_11545</name>
</gene>
<keyword evidence="3" id="KW-1185">Reference proteome</keyword>
<proteinExistence type="predicted"/>
<dbReference type="OrthoDB" id="2679623at2"/>
<dbReference type="InterPro" id="IPR010982">
    <property type="entry name" value="Lambda_DNA-bd_dom_sf"/>
</dbReference>
<dbReference type="SUPFAM" id="SSF47413">
    <property type="entry name" value="lambda repressor-like DNA-binding domains"/>
    <property type="match status" value="1"/>
</dbReference>
<sequence length="146" mass="15471">MVDDGTDGVQAPTELAAKINRLFEVMRSPSAPPLSNAAAAEAITRATGTSISSAYLWQLRSGLKTNPTVAHLRAIARYFGVPASYLVDTGTDEQIDSELRLLQAMKDAGVRNLALRASGLAPRTLSGIAAIIDRAREVENLPPIDG</sequence>
<comment type="caution">
    <text evidence="2">The sequence shown here is derived from an EMBL/GenBank/DDBJ whole genome shotgun (WGS) entry which is preliminary data.</text>
</comment>
<dbReference type="PROSITE" id="PS50943">
    <property type="entry name" value="HTH_CROC1"/>
    <property type="match status" value="1"/>
</dbReference>
<dbReference type="Proteomes" id="UP000076512">
    <property type="component" value="Unassembled WGS sequence"/>
</dbReference>
<evidence type="ECO:0000313" key="3">
    <source>
        <dbReference type="Proteomes" id="UP000076512"/>
    </source>
</evidence>
<feature type="domain" description="HTH cro/C1-type" evidence="1">
    <location>
        <begin position="51"/>
        <end position="86"/>
    </location>
</feature>